<dbReference type="EMBL" id="KN880497">
    <property type="protein sequence ID" value="KIY68697.1"/>
    <property type="molecule type" value="Genomic_DNA"/>
</dbReference>
<organism evidence="1 2">
    <name type="scientific">Cylindrobasidium torrendii FP15055 ss-10</name>
    <dbReference type="NCBI Taxonomy" id="1314674"/>
    <lineage>
        <taxon>Eukaryota</taxon>
        <taxon>Fungi</taxon>
        <taxon>Dikarya</taxon>
        <taxon>Basidiomycota</taxon>
        <taxon>Agaricomycotina</taxon>
        <taxon>Agaricomycetes</taxon>
        <taxon>Agaricomycetidae</taxon>
        <taxon>Agaricales</taxon>
        <taxon>Marasmiineae</taxon>
        <taxon>Physalacriaceae</taxon>
        <taxon>Cylindrobasidium</taxon>
    </lineage>
</organism>
<dbReference type="Proteomes" id="UP000054007">
    <property type="component" value="Unassembled WGS sequence"/>
</dbReference>
<name>A0A0D7BDV4_9AGAR</name>
<evidence type="ECO:0000313" key="1">
    <source>
        <dbReference type="EMBL" id="KIY68697.1"/>
    </source>
</evidence>
<sequence>MHSRYGFHDPLSRHIHAYETTFSLRPSHNVMQTNVLALRYPVIAFFVCFRFGLPDGPYTRAPVFPHTSHLYSTYARLPSYTLHIHMKLPETPTVFLSHCPAPLDNLAYNGHRTLSHGHFFLHDINTPPPRLGTLHYDFCGTFSDALYLAAPNWHIARLQAGVGLPYRHSVVQSYVIASRIYVDHQPFSVRLPGDAYSLLVPCASHNPFHRSR</sequence>
<evidence type="ECO:0000313" key="2">
    <source>
        <dbReference type="Proteomes" id="UP000054007"/>
    </source>
</evidence>
<proteinExistence type="predicted"/>
<protein>
    <submittedName>
        <fullName evidence="1">Uncharacterized protein</fullName>
    </submittedName>
</protein>
<reference evidence="1 2" key="1">
    <citation type="journal article" date="2015" name="Fungal Genet. Biol.">
        <title>Evolution of novel wood decay mechanisms in Agaricales revealed by the genome sequences of Fistulina hepatica and Cylindrobasidium torrendii.</title>
        <authorList>
            <person name="Floudas D."/>
            <person name="Held B.W."/>
            <person name="Riley R."/>
            <person name="Nagy L.G."/>
            <person name="Koehler G."/>
            <person name="Ransdell A.S."/>
            <person name="Younus H."/>
            <person name="Chow J."/>
            <person name="Chiniquy J."/>
            <person name="Lipzen A."/>
            <person name="Tritt A."/>
            <person name="Sun H."/>
            <person name="Haridas S."/>
            <person name="LaButti K."/>
            <person name="Ohm R.A."/>
            <person name="Kues U."/>
            <person name="Blanchette R.A."/>
            <person name="Grigoriev I.V."/>
            <person name="Minto R.E."/>
            <person name="Hibbett D.S."/>
        </authorList>
    </citation>
    <scope>NUCLEOTIDE SEQUENCE [LARGE SCALE GENOMIC DNA]</scope>
    <source>
        <strain evidence="1 2">FP15055 ss-10</strain>
    </source>
</reference>
<keyword evidence="2" id="KW-1185">Reference proteome</keyword>
<accession>A0A0D7BDV4</accession>
<gene>
    <name evidence="1" type="ORF">CYLTODRAFT_251470</name>
</gene>
<dbReference type="AlphaFoldDB" id="A0A0D7BDV4"/>